<dbReference type="AlphaFoldDB" id="A0A9D4HWC9"/>
<keyword evidence="1" id="KW-0812">Transmembrane</keyword>
<comment type="caution">
    <text evidence="2">The sequence shown here is derived from an EMBL/GenBank/DDBJ whole genome shotgun (WGS) entry which is preliminary data.</text>
</comment>
<dbReference type="Proteomes" id="UP000828390">
    <property type="component" value="Unassembled WGS sequence"/>
</dbReference>
<name>A0A9D4HWC9_DREPO</name>
<keyword evidence="1" id="KW-1133">Transmembrane helix</keyword>
<sequence length="142" mass="15970">MYLRRFRIHIPNTQNAATKMNSRLALTFNLTGALFMAIWTPFFVLSLLDIKSDLLDSKHHANMNFSLRCNLLILGGAKPFIYLVCLDKFRKSFNCGRRDAFETENTSSANRPGNTSSGKNSAQVKETFLFAVSITKPDVSTV</sequence>
<reference evidence="2" key="2">
    <citation type="submission" date="2020-11" db="EMBL/GenBank/DDBJ databases">
        <authorList>
            <person name="McCartney M.A."/>
            <person name="Auch B."/>
            <person name="Kono T."/>
            <person name="Mallez S."/>
            <person name="Becker A."/>
            <person name="Gohl D.M."/>
            <person name="Silverstein K.A.T."/>
            <person name="Koren S."/>
            <person name="Bechman K.B."/>
            <person name="Herman A."/>
            <person name="Abrahante J.E."/>
            <person name="Garbe J."/>
        </authorList>
    </citation>
    <scope>NUCLEOTIDE SEQUENCE</scope>
    <source>
        <strain evidence="2">Duluth1</strain>
        <tissue evidence="2">Whole animal</tissue>
    </source>
</reference>
<dbReference type="SUPFAM" id="SSF81321">
    <property type="entry name" value="Family A G protein-coupled receptor-like"/>
    <property type="match status" value="1"/>
</dbReference>
<proteinExistence type="predicted"/>
<organism evidence="2 3">
    <name type="scientific">Dreissena polymorpha</name>
    <name type="common">Zebra mussel</name>
    <name type="synonym">Mytilus polymorpha</name>
    <dbReference type="NCBI Taxonomy" id="45954"/>
    <lineage>
        <taxon>Eukaryota</taxon>
        <taxon>Metazoa</taxon>
        <taxon>Spiralia</taxon>
        <taxon>Lophotrochozoa</taxon>
        <taxon>Mollusca</taxon>
        <taxon>Bivalvia</taxon>
        <taxon>Autobranchia</taxon>
        <taxon>Heteroconchia</taxon>
        <taxon>Euheterodonta</taxon>
        <taxon>Imparidentia</taxon>
        <taxon>Neoheterodontei</taxon>
        <taxon>Myida</taxon>
        <taxon>Dreissenoidea</taxon>
        <taxon>Dreissenidae</taxon>
        <taxon>Dreissena</taxon>
    </lineage>
</organism>
<gene>
    <name evidence="2" type="ORF">DPMN_041604</name>
</gene>
<accession>A0A9D4HWC9</accession>
<feature type="transmembrane region" description="Helical" evidence="1">
    <location>
        <begin position="24"/>
        <end position="45"/>
    </location>
</feature>
<dbReference type="Gene3D" id="1.20.1070.10">
    <property type="entry name" value="Rhodopsin 7-helix transmembrane proteins"/>
    <property type="match status" value="1"/>
</dbReference>
<feature type="transmembrane region" description="Helical" evidence="1">
    <location>
        <begin position="65"/>
        <end position="84"/>
    </location>
</feature>
<evidence type="ECO:0008006" key="4">
    <source>
        <dbReference type="Google" id="ProtNLM"/>
    </source>
</evidence>
<keyword evidence="3" id="KW-1185">Reference proteome</keyword>
<evidence type="ECO:0000313" key="2">
    <source>
        <dbReference type="EMBL" id="KAH3735143.1"/>
    </source>
</evidence>
<evidence type="ECO:0000313" key="3">
    <source>
        <dbReference type="Proteomes" id="UP000828390"/>
    </source>
</evidence>
<reference evidence="2" key="1">
    <citation type="journal article" date="2019" name="bioRxiv">
        <title>The Genome of the Zebra Mussel, Dreissena polymorpha: A Resource for Invasive Species Research.</title>
        <authorList>
            <person name="McCartney M.A."/>
            <person name="Auch B."/>
            <person name="Kono T."/>
            <person name="Mallez S."/>
            <person name="Zhang Y."/>
            <person name="Obille A."/>
            <person name="Becker A."/>
            <person name="Abrahante J.E."/>
            <person name="Garbe J."/>
            <person name="Badalamenti J.P."/>
            <person name="Herman A."/>
            <person name="Mangelson H."/>
            <person name="Liachko I."/>
            <person name="Sullivan S."/>
            <person name="Sone E.D."/>
            <person name="Koren S."/>
            <person name="Silverstein K.A.T."/>
            <person name="Beckman K.B."/>
            <person name="Gohl D.M."/>
        </authorList>
    </citation>
    <scope>NUCLEOTIDE SEQUENCE</scope>
    <source>
        <strain evidence="2">Duluth1</strain>
        <tissue evidence="2">Whole animal</tissue>
    </source>
</reference>
<protein>
    <recommendedName>
        <fullName evidence="4">G-protein coupled receptors family 1 profile domain-containing protein</fullName>
    </recommendedName>
</protein>
<evidence type="ECO:0000256" key="1">
    <source>
        <dbReference type="SAM" id="Phobius"/>
    </source>
</evidence>
<keyword evidence="1" id="KW-0472">Membrane</keyword>
<dbReference type="EMBL" id="JAIWYP010000011">
    <property type="protein sequence ID" value="KAH3735143.1"/>
    <property type="molecule type" value="Genomic_DNA"/>
</dbReference>